<evidence type="ECO:0000313" key="3">
    <source>
        <dbReference type="Proteomes" id="UP000322983"/>
    </source>
</evidence>
<organism evidence="2 4">
    <name type="scientific">Sulfuracidifex tepidarius</name>
    <dbReference type="NCBI Taxonomy" id="1294262"/>
    <lineage>
        <taxon>Archaea</taxon>
        <taxon>Thermoproteota</taxon>
        <taxon>Thermoprotei</taxon>
        <taxon>Sulfolobales</taxon>
        <taxon>Sulfolobaceae</taxon>
        <taxon>Sulfuracidifex</taxon>
    </lineage>
</organism>
<dbReference type="GeneID" id="41717097"/>
<reference evidence="2 3" key="2">
    <citation type="journal article" date="2020" name="Int. J. Syst. Evol. Microbiol.">
        <title>Sulfuracidifex tepidarius gen. nov., sp. nov. and transfer of Sulfolobus metallicus Huber and Stetter 1992 to the genus Sulfuracidifex as Sulfuracidifex metallicus comb. nov.</title>
        <authorList>
            <person name="Itoh T."/>
            <person name="Miura T."/>
            <person name="Sakai H.D."/>
            <person name="Kato S."/>
            <person name="Ohkuma M."/>
            <person name="Takashina T."/>
        </authorList>
    </citation>
    <scope>NUCLEOTIDE SEQUENCE</scope>
    <source>
        <strain evidence="1 3">IC-006</strain>
        <strain evidence="2">IC-007</strain>
    </source>
</reference>
<sequence length="99" mass="11518">MLIENFIKCLGKAIEVKRVNELEWDFKIREEIMLKGKVRVVISVIETVEIIFRNPDGYGKVELNQGKIHSIDYKGILQSKYKRRIEECAPILIEGLKTV</sequence>
<dbReference type="EMBL" id="AP018930">
    <property type="protein sequence ID" value="BBG26176.1"/>
    <property type="molecule type" value="Genomic_DNA"/>
</dbReference>
<proteinExistence type="predicted"/>
<dbReference type="AlphaFoldDB" id="A0A510E112"/>
<reference evidence="4" key="1">
    <citation type="submission" date="2018-09" db="EMBL/GenBank/DDBJ databases">
        <title>Complete Genome Sequencing of Sulfolobus sp. JCM 16834.</title>
        <authorList>
            <person name="Kato S."/>
            <person name="Itoh T."/>
            <person name="Ohkuma M."/>
        </authorList>
    </citation>
    <scope>NUCLEOTIDE SEQUENCE [LARGE SCALE GENOMIC DNA]</scope>
    <source>
        <strain evidence="4">IC-007</strain>
    </source>
</reference>
<dbReference type="Proteomes" id="UP000322983">
    <property type="component" value="Chromosome"/>
</dbReference>
<gene>
    <name evidence="1" type="ORF">IC006_0708</name>
    <name evidence="2" type="ORF">IC007_0681</name>
</gene>
<evidence type="ECO:0000313" key="2">
    <source>
        <dbReference type="EMBL" id="BBG26176.1"/>
    </source>
</evidence>
<protein>
    <submittedName>
        <fullName evidence="2">Uncharacterized protein</fullName>
    </submittedName>
</protein>
<dbReference type="STRING" id="1294262.GCA_001316085_01993"/>
<name>A0A510E112_9CREN</name>
<accession>A0A510DTD4</accession>
<evidence type="ECO:0000313" key="4">
    <source>
        <dbReference type="Proteomes" id="UP000325030"/>
    </source>
</evidence>
<evidence type="ECO:0000313" key="1">
    <source>
        <dbReference type="EMBL" id="BBG23424.1"/>
    </source>
</evidence>
<keyword evidence="3" id="KW-1185">Reference proteome</keyword>
<dbReference type="RefSeq" id="WP_054846149.1">
    <property type="nucleotide sequence ID" value="NZ_AP018929.1"/>
</dbReference>
<accession>A0A510E112</accession>
<dbReference type="Proteomes" id="UP000325030">
    <property type="component" value="Chromosome"/>
</dbReference>
<dbReference type="OrthoDB" id="34481at2157"/>
<dbReference type="KEGG" id="step:IC006_0708"/>
<dbReference type="EMBL" id="AP018929">
    <property type="protein sequence ID" value="BBG23424.1"/>
    <property type="molecule type" value="Genomic_DNA"/>
</dbReference>